<dbReference type="EMBL" id="GBXM01018239">
    <property type="protein sequence ID" value="JAH90338.1"/>
    <property type="molecule type" value="Transcribed_RNA"/>
</dbReference>
<sequence length="66" mass="7765">MLYFFGNSRPQGINYFCIYQSREEEPLIIQHAISGSHFDLKPLMSISLDRSFYSVSKSWIVIICRM</sequence>
<dbReference type="AlphaFoldDB" id="A0A0E9WLJ9"/>
<organism evidence="1">
    <name type="scientific">Anguilla anguilla</name>
    <name type="common">European freshwater eel</name>
    <name type="synonym">Muraena anguilla</name>
    <dbReference type="NCBI Taxonomy" id="7936"/>
    <lineage>
        <taxon>Eukaryota</taxon>
        <taxon>Metazoa</taxon>
        <taxon>Chordata</taxon>
        <taxon>Craniata</taxon>
        <taxon>Vertebrata</taxon>
        <taxon>Euteleostomi</taxon>
        <taxon>Actinopterygii</taxon>
        <taxon>Neopterygii</taxon>
        <taxon>Teleostei</taxon>
        <taxon>Anguilliformes</taxon>
        <taxon>Anguillidae</taxon>
        <taxon>Anguilla</taxon>
    </lineage>
</organism>
<accession>A0A0E9WLJ9</accession>
<proteinExistence type="predicted"/>
<reference evidence="1" key="1">
    <citation type="submission" date="2014-11" db="EMBL/GenBank/DDBJ databases">
        <authorList>
            <person name="Amaro Gonzalez C."/>
        </authorList>
    </citation>
    <scope>NUCLEOTIDE SEQUENCE</scope>
</reference>
<evidence type="ECO:0000313" key="1">
    <source>
        <dbReference type="EMBL" id="JAH90338.1"/>
    </source>
</evidence>
<reference evidence="1" key="2">
    <citation type="journal article" date="2015" name="Fish Shellfish Immunol.">
        <title>Early steps in the European eel (Anguilla anguilla)-Vibrio vulnificus interaction in the gills: Role of the RtxA13 toxin.</title>
        <authorList>
            <person name="Callol A."/>
            <person name="Pajuelo D."/>
            <person name="Ebbesson L."/>
            <person name="Teles M."/>
            <person name="MacKenzie S."/>
            <person name="Amaro C."/>
        </authorList>
    </citation>
    <scope>NUCLEOTIDE SEQUENCE</scope>
</reference>
<protein>
    <submittedName>
        <fullName evidence="1">Uncharacterized protein</fullName>
    </submittedName>
</protein>
<name>A0A0E9WLJ9_ANGAN</name>